<evidence type="ECO:0000313" key="9">
    <source>
        <dbReference type="EMBL" id="MDQ0480571.1"/>
    </source>
</evidence>
<feature type="transmembrane region" description="Helical" evidence="7">
    <location>
        <begin position="355"/>
        <end position="374"/>
    </location>
</feature>
<evidence type="ECO:0000256" key="1">
    <source>
        <dbReference type="ARBA" id="ARBA00004651"/>
    </source>
</evidence>
<evidence type="ECO:0000313" key="10">
    <source>
        <dbReference type="Proteomes" id="UP001224418"/>
    </source>
</evidence>
<evidence type="ECO:0000256" key="7">
    <source>
        <dbReference type="SAM" id="Phobius"/>
    </source>
</evidence>
<feature type="transmembrane region" description="Helical" evidence="7">
    <location>
        <begin position="51"/>
        <end position="72"/>
    </location>
</feature>
<feature type="transmembrane region" description="Helical" evidence="7">
    <location>
        <begin position="21"/>
        <end position="39"/>
    </location>
</feature>
<keyword evidence="4 7" id="KW-0812">Transmembrane</keyword>
<reference evidence="9 10" key="1">
    <citation type="submission" date="2023-07" db="EMBL/GenBank/DDBJ databases">
        <title>Genomic Encyclopedia of Type Strains, Phase IV (KMG-IV): sequencing the most valuable type-strain genomes for metagenomic binning, comparative biology and taxonomic classification.</title>
        <authorList>
            <person name="Goeker M."/>
        </authorList>
    </citation>
    <scope>NUCLEOTIDE SEQUENCE [LARGE SCALE GENOMIC DNA]</scope>
    <source>
        <strain evidence="9 10">DSM 1400</strain>
    </source>
</reference>
<gene>
    <name evidence="9" type="ORF">QOZ93_002319</name>
</gene>
<dbReference type="PANTHER" id="PTHR23513">
    <property type="entry name" value="INTEGRAL MEMBRANE EFFLUX PROTEIN-RELATED"/>
    <property type="match status" value="1"/>
</dbReference>
<dbReference type="InterPro" id="IPR010290">
    <property type="entry name" value="TM_effector"/>
</dbReference>
<protein>
    <submittedName>
        <fullName evidence="9">MFS family permease</fullName>
    </submittedName>
</protein>
<evidence type="ECO:0000256" key="2">
    <source>
        <dbReference type="ARBA" id="ARBA00022448"/>
    </source>
</evidence>
<dbReference type="EMBL" id="JAUSWN010000022">
    <property type="protein sequence ID" value="MDQ0480571.1"/>
    <property type="molecule type" value="Genomic_DNA"/>
</dbReference>
<keyword evidence="6 7" id="KW-0472">Membrane</keyword>
<evidence type="ECO:0000256" key="4">
    <source>
        <dbReference type="ARBA" id="ARBA00022692"/>
    </source>
</evidence>
<dbReference type="Gene3D" id="1.20.1250.20">
    <property type="entry name" value="MFS general substrate transporter like domains"/>
    <property type="match status" value="1"/>
</dbReference>
<feature type="transmembrane region" description="Helical" evidence="7">
    <location>
        <begin position="84"/>
        <end position="103"/>
    </location>
</feature>
<dbReference type="Pfam" id="PF05977">
    <property type="entry name" value="MFS_3"/>
    <property type="match status" value="1"/>
</dbReference>
<evidence type="ECO:0000256" key="5">
    <source>
        <dbReference type="ARBA" id="ARBA00022989"/>
    </source>
</evidence>
<dbReference type="InterPro" id="IPR036259">
    <property type="entry name" value="MFS_trans_sf"/>
</dbReference>
<name>A0ABU0JTZ1_HATLI</name>
<comment type="subcellular location">
    <subcellularLocation>
        <location evidence="1">Cell membrane</location>
        <topology evidence="1">Multi-pass membrane protein</topology>
    </subcellularLocation>
</comment>
<feature type="transmembrane region" description="Helical" evidence="7">
    <location>
        <begin position="315"/>
        <end position="334"/>
    </location>
</feature>
<comment type="caution">
    <text evidence="9">The sequence shown here is derived from an EMBL/GenBank/DDBJ whole genome shotgun (WGS) entry which is preliminary data.</text>
</comment>
<feature type="transmembrane region" description="Helical" evidence="7">
    <location>
        <begin position="227"/>
        <end position="252"/>
    </location>
</feature>
<organism evidence="9 10">
    <name type="scientific">Hathewaya limosa</name>
    <name type="common">Clostridium limosum</name>
    <dbReference type="NCBI Taxonomy" id="1536"/>
    <lineage>
        <taxon>Bacteria</taxon>
        <taxon>Bacillati</taxon>
        <taxon>Bacillota</taxon>
        <taxon>Clostridia</taxon>
        <taxon>Eubacteriales</taxon>
        <taxon>Clostridiaceae</taxon>
        <taxon>Hathewaya</taxon>
    </lineage>
</organism>
<dbReference type="Proteomes" id="UP001224418">
    <property type="component" value="Unassembled WGS sequence"/>
</dbReference>
<evidence type="ECO:0000256" key="6">
    <source>
        <dbReference type="ARBA" id="ARBA00023136"/>
    </source>
</evidence>
<feature type="transmembrane region" description="Helical" evidence="7">
    <location>
        <begin position="264"/>
        <end position="281"/>
    </location>
</feature>
<dbReference type="PROSITE" id="PS50850">
    <property type="entry name" value="MFS"/>
    <property type="match status" value="1"/>
</dbReference>
<accession>A0ABU0JTZ1</accession>
<dbReference type="InterPro" id="IPR020846">
    <property type="entry name" value="MFS_dom"/>
</dbReference>
<feature type="transmembrane region" description="Helical" evidence="7">
    <location>
        <begin position="380"/>
        <end position="400"/>
    </location>
</feature>
<evidence type="ECO:0000256" key="3">
    <source>
        <dbReference type="ARBA" id="ARBA00022475"/>
    </source>
</evidence>
<dbReference type="CDD" id="cd06173">
    <property type="entry name" value="MFS_MefA_like"/>
    <property type="match status" value="1"/>
</dbReference>
<proteinExistence type="predicted"/>
<dbReference type="RefSeq" id="WP_307356627.1">
    <property type="nucleotide sequence ID" value="NZ_BAAACJ010000010.1"/>
</dbReference>
<keyword evidence="3" id="KW-1003">Cell membrane</keyword>
<feature type="transmembrane region" description="Helical" evidence="7">
    <location>
        <begin position="172"/>
        <end position="193"/>
    </location>
</feature>
<dbReference type="PANTHER" id="PTHR23513:SF11">
    <property type="entry name" value="STAPHYLOFERRIN A TRANSPORTER"/>
    <property type="match status" value="1"/>
</dbReference>
<keyword evidence="10" id="KW-1185">Reference proteome</keyword>
<keyword evidence="5 7" id="KW-1133">Transmembrane helix</keyword>
<sequence length="410" mass="45511">MNIRSKLRNTFPALYHRNFQYFWFGQCISLIGTWMQNTGQSWLVLTLTNSPFLLGLVNALQFTPVLIFSLFSGVIIDRFSKKKILLFTQSAFAILALTLTLLVCTGKTKYWHVLILATLLGCISTIDMPTRQSFMIELVGKEDLMNAISLNSVVFNGAKIIGPAVSGIFINYFGMTLCFLINALSFIPVIYGITKIQVIEKKPSKKSDLTILSDIKDGLIYIKNKKILINVAFLAAVVSAFLMNFNVMIPLLSKDVLQKGSKEYGFLMSLMGLGSFIGALVQVMKSKKGPKKILLYISSISGSLILILVGLNKNIILDGILLLLVGFFNICFCTTANSEMQLNSSDEYRGRVMSVYSLVFGGLTPIGSLFSGILSNNIGVLPTFITSGVITLVFVFFIKYKNREKEYLLK</sequence>
<dbReference type="SUPFAM" id="SSF103473">
    <property type="entry name" value="MFS general substrate transporter"/>
    <property type="match status" value="1"/>
</dbReference>
<feature type="domain" description="Major facilitator superfamily (MFS) profile" evidence="8">
    <location>
        <begin position="13"/>
        <end position="403"/>
    </location>
</feature>
<evidence type="ECO:0000259" key="8">
    <source>
        <dbReference type="PROSITE" id="PS50850"/>
    </source>
</evidence>
<keyword evidence="2" id="KW-0813">Transport</keyword>
<feature type="transmembrane region" description="Helical" evidence="7">
    <location>
        <begin position="293"/>
        <end position="309"/>
    </location>
</feature>